<evidence type="ECO:0000313" key="2">
    <source>
        <dbReference type="Proteomes" id="UP000504633"/>
    </source>
</evidence>
<dbReference type="OMA" id="CCKHCCG"/>
<dbReference type="GeneID" id="111602534"/>
<gene>
    <name evidence="3" type="primary">LOC111602534</name>
</gene>
<name>A0A6J1M3B8_DROHY</name>
<dbReference type="OrthoDB" id="7862630at2759"/>
<dbReference type="AlphaFoldDB" id="A0A6J1M3B8"/>
<accession>A0A6J1M3B8</accession>
<reference evidence="3" key="1">
    <citation type="submission" date="2025-08" db="UniProtKB">
        <authorList>
            <consortium name="RefSeq"/>
        </authorList>
    </citation>
    <scope>IDENTIFICATION</scope>
    <source>
        <strain evidence="3">15085-1641.00</strain>
        <tissue evidence="3">Whole body</tissue>
    </source>
</reference>
<dbReference type="RefSeq" id="XP_023175432.2">
    <property type="nucleotide sequence ID" value="XM_023319664.2"/>
</dbReference>
<sequence>MERNAAFHAYALTNLCYTEPHWHDWELSRQLAGLNKNLDNLQHEQQANAYYQPSESLNNQSCFAANQADSTHSMGDSAGYAPDLNTLTNMLQQTMVKLDSLLSLQAEQQAQVPQFDMSYVPQLFDAPSPSHRAAKTSRGKRLVKVMPLQPLVIMPAAVASQAATTPAAAPAAPAAPAPHAKSLIPYTRHRTRVRKKRCKAAGSSASSSQVAEPACHMKDAGTTMWCPRSCCKHCCGIVTNSATNLAECPIKAQQMEAKDTPIAPLSIPIQLTLPQSSFLGAYPQLSPLGAGSYAEGYSQNSPVDPARSNGQSSMDQSRHSAECTSCDSKCSAAALDPDGYSSGSQRSVFIDRGSYALAPPHEDNARCYEQLSGHSSKCSSLDSARSRHDLDCCTAASERERALAGKFYYSYTEEEEEEEQLGTESELEQSSGDEWYQKVRNSLDELERQQNYFCNKKIPLFTCDKLQQTDCSSFAFSPFRSTTDKAVGTADLQATNPHRIVRMGKASALKRRRRKPLHKPQAKVKFLGPPKRQTFPLQLDQAPLQSMSEAVPRAEKSRFYTHEQLARYQKLLALVESTGEADRKVYSQLKGNPLIKQVAFRSKGGTGSTSYPTNWSQLRNSYSQHALPE</sequence>
<protein>
    <submittedName>
        <fullName evidence="3">Uncharacterized protein LOC111602534</fullName>
    </submittedName>
</protein>
<proteinExistence type="predicted"/>
<feature type="region of interest" description="Disordered" evidence="1">
    <location>
        <begin position="293"/>
        <end position="316"/>
    </location>
</feature>
<keyword evidence="2" id="KW-1185">Reference proteome</keyword>
<evidence type="ECO:0000256" key="1">
    <source>
        <dbReference type="SAM" id="MobiDB-lite"/>
    </source>
</evidence>
<dbReference type="Proteomes" id="UP000504633">
    <property type="component" value="Unplaced"/>
</dbReference>
<feature type="compositionally biased region" description="Polar residues" evidence="1">
    <location>
        <begin position="297"/>
        <end position="315"/>
    </location>
</feature>
<organism evidence="2 3">
    <name type="scientific">Drosophila hydei</name>
    <name type="common">Fruit fly</name>
    <dbReference type="NCBI Taxonomy" id="7224"/>
    <lineage>
        <taxon>Eukaryota</taxon>
        <taxon>Metazoa</taxon>
        <taxon>Ecdysozoa</taxon>
        <taxon>Arthropoda</taxon>
        <taxon>Hexapoda</taxon>
        <taxon>Insecta</taxon>
        <taxon>Pterygota</taxon>
        <taxon>Neoptera</taxon>
        <taxon>Endopterygota</taxon>
        <taxon>Diptera</taxon>
        <taxon>Brachycera</taxon>
        <taxon>Muscomorpha</taxon>
        <taxon>Ephydroidea</taxon>
        <taxon>Drosophilidae</taxon>
        <taxon>Drosophila</taxon>
    </lineage>
</organism>
<dbReference type="KEGG" id="dhe:111602534"/>
<evidence type="ECO:0000313" key="3">
    <source>
        <dbReference type="RefSeq" id="XP_023175432.2"/>
    </source>
</evidence>